<protein>
    <submittedName>
        <fullName evidence="2">Uncharacterized protein</fullName>
    </submittedName>
</protein>
<accession>A0A830EBV9</accession>
<dbReference type="EMBL" id="BMOC01000001">
    <property type="protein sequence ID" value="GGI95202.1"/>
    <property type="molecule type" value="Genomic_DNA"/>
</dbReference>
<keyword evidence="1" id="KW-1133">Transmembrane helix</keyword>
<keyword evidence="1" id="KW-0472">Membrane</keyword>
<feature type="transmembrane region" description="Helical" evidence="1">
    <location>
        <begin position="55"/>
        <end position="80"/>
    </location>
</feature>
<dbReference type="AlphaFoldDB" id="A0A830EBV9"/>
<keyword evidence="1" id="KW-0812">Transmembrane</keyword>
<proteinExistence type="predicted"/>
<evidence type="ECO:0000313" key="3">
    <source>
        <dbReference type="Proteomes" id="UP000653099"/>
    </source>
</evidence>
<feature type="transmembrane region" description="Helical" evidence="1">
    <location>
        <begin position="20"/>
        <end position="43"/>
    </location>
</feature>
<sequence>MLLMSLWMGQTALTESGLVISLGMGIPAVMLACFGGSILTGVFEPEGIPDEQMSSLTSLLIAAMLAVGVIALLLIVLFPYV</sequence>
<name>A0A830EBV9_9EURY</name>
<reference evidence="2" key="2">
    <citation type="submission" date="2020-09" db="EMBL/GenBank/DDBJ databases">
        <authorList>
            <person name="Sun Q."/>
            <person name="Ohkuma M."/>
        </authorList>
    </citation>
    <scope>NUCLEOTIDE SEQUENCE</scope>
    <source>
        <strain evidence="2">JCM 14359</strain>
    </source>
</reference>
<evidence type="ECO:0000313" key="2">
    <source>
        <dbReference type="EMBL" id="GGI95202.1"/>
    </source>
</evidence>
<dbReference type="Proteomes" id="UP000653099">
    <property type="component" value="Unassembled WGS sequence"/>
</dbReference>
<comment type="caution">
    <text evidence="2">The sequence shown here is derived from an EMBL/GenBank/DDBJ whole genome shotgun (WGS) entry which is preliminary data.</text>
</comment>
<organism evidence="2 3">
    <name type="scientific">Halobellus salinus</name>
    <dbReference type="NCBI Taxonomy" id="931585"/>
    <lineage>
        <taxon>Archaea</taxon>
        <taxon>Methanobacteriati</taxon>
        <taxon>Methanobacteriota</taxon>
        <taxon>Stenosarchaea group</taxon>
        <taxon>Halobacteria</taxon>
        <taxon>Halobacteriales</taxon>
        <taxon>Haloferacaceae</taxon>
        <taxon>Halobellus</taxon>
    </lineage>
</organism>
<evidence type="ECO:0000256" key="1">
    <source>
        <dbReference type="SAM" id="Phobius"/>
    </source>
</evidence>
<gene>
    <name evidence="2" type="ORF">GCM10008995_01690</name>
</gene>
<keyword evidence="3" id="KW-1185">Reference proteome</keyword>
<reference evidence="2" key="1">
    <citation type="journal article" date="2014" name="Int. J. Syst. Evol. Microbiol.">
        <title>Complete genome sequence of Corynebacterium casei LMG S-19264T (=DSM 44701T), isolated from a smear-ripened cheese.</title>
        <authorList>
            <consortium name="US DOE Joint Genome Institute (JGI-PGF)"/>
            <person name="Walter F."/>
            <person name="Albersmeier A."/>
            <person name="Kalinowski J."/>
            <person name="Ruckert C."/>
        </authorList>
    </citation>
    <scope>NUCLEOTIDE SEQUENCE</scope>
    <source>
        <strain evidence="2">JCM 14359</strain>
    </source>
</reference>